<evidence type="ECO:0000313" key="4">
    <source>
        <dbReference type="Proteomes" id="UP000038009"/>
    </source>
</evidence>
<reference evidence="3 4" key="1">
    <citation type="journal article" date="2015" name="PLoS Pathog.">
        <title>Leptomonas seymouri: Adaptations to the Dixenous Life Cycle Analyzed by Genome Sequencing, Transcriptome Profiling and Co-infection with Leishmania donovani.</title>
        <authorList>
            <person name="Kraeva N."/>
            <person name="Butenko A."/>
            <person name="Hlavacova J."/>
            <person name="Kostygov A."/>
            <person name="Myskova J."/>
            <person name="Grybchuk D."/>
            <person name="Lestinova T."/>
            <person name="Votypka J."/>
            <person name="Volf P."/>
            <person name="Opperdoes F."/>
            <person name="Flegontov P."/>
            <person name="Lukes J."/>
            <person name="Yurchenko V."/>
        </authorList>
    </citation>
    <scope>NUCLEOTIDE SEQUENCE [LARGE SCALE GENOMIC DNA]</scope>
    <source>
        <strain evidence="3 4">ATCC 30220</strain>
    </source>
</reference>
<evidence type="ECO:0000256" key="1">
    <source>
        <dbReference type="SAM" id="Coils"/>
    </source>
</evidence>
<proteinExistence type="predicted"/>
<dbReference type="AlphaFoldDB" id="A0A0N1I2E9"/>
<evidence type="ECO:0000313" key="3">
    <source>
        <dbReference type="EMBL" id="KPI90738.1"/>
    </source>
</evidence>
<name>A0A0N1I2E9_LEPSE</name>
<sequence>MPALPSALQRRGIREDVVELRHAVDDALRIAHEALHRVQQQQRERPHGLNEDALHERLCAFETFIIRRIREVTARAPAPDIHYVDTGKGQDDANAPTASSTSGAPTTAALLGHKVELQLEAQRTRSTAMEQRLGQMESKLNALMTDVVTQSQREAAHHKQLTSMLHEQVDAELRSAVASLENFARQKEEDGRLASSRAPPDVVDVSVMHHVATALTAMHERVEEQHLQLTQWQQQQYALMDAVVKQMNGLKSENAELRQELFRLRNHTSQSADADEGHERENDDDAPVVWARQTAA</sequence>
<comment type="caution">
    <text evidence="3">The sequence shown here is derived from an EMBL/GenBank/DDBJ whole genome shotgun (WGS) entry which is preliminary data.</text>
</comment>
<gene>
    <name evidence="3" type="ORF">ABL78_0174</name>
</gene>
<feature type="region of interest" description="Disordered" evidence="2">
    <location>
        <begin position="82"/>
        <end position="105"/>
    </location>
</feature>
<dbReference type="OrthoDB" id="265783at2759"/>
<keyword evidence="4" id="KW-1185">Reference proteome</keyword>
<accession>A0A0N1I2E9</accession>
<organism evidence="3 4">
    <name type="scientific">Leptomonas seymouri</name>
    <dbReference type="NCBI Taxonomy" id="5684"/>
    <lineage>
        <taxon>Eukaryota</taxon>
        <taxon>Discoba</taxon>
        <taxon>Euglenozoa</taxon>
        <taxon>Kinetoplastea</taxon>
        <taxon>Metakinetoplastina</taxon>
        <taxon>Trypanosomatida</taxon>
        <taxon>Trypanosomatidae</taxon>
        <taxon>Leishmaniinae</taxon>
        <taxon>Leptomonas</taxon>
    </lineage>
</organism>
<dbReference type="VEuPathDB" id="TriTrypDB:Lsey_0002_0620"/>
<protein>
    <submittedName>
        <fullName evidence="3">Uncharacterized protein</fullName>
    </submittedName>
</protein>
<dbReference type="Proteomes" id="UP000038009">
    <property type="component" value="Unassembled WGS sequence"/>
</dbReference>
<feature type="coiled-coil region" evidence="1">
    <location>
        <begin position="240"/>
        <end position="267"/>
    </location>
</feature>
<dbReference type="EMBL" id="LJSK01000002">
    <property type="protein sequence ID" value="KPI90738.1"/>
    <property type="molecule type" value="Genomic_DNA"/>
</dbReference>
<feature type="compositionally biased region" description="Low complexity" evidence="2">
    <location>
        <begin position="95"/>
        <end position="105"/>
    </location>
</feature>
<evidence type="ECO:0000256" key="2">
    <source>
        <dbReference type="SAM" id="MobiDB-lite"/>
    </source>
</evidence>
<keyword evidence="1" id="KW-0175">Coiled coil</keyword>
<dbReference type="OMA" id="TAMHERV"/>
<feature type="compositionally biased region" description="Basic and acidic residues" evidence="2">
    <location>
        <begin position="82"/>
        <end position="91"/>
    </location>
</feature>
<feature type="region of interest" description="Disordered" evidence="2">
    <location>
        <begin position="267"/>
        <end position="296"/>
    </location>
</feature>